<feature type="compositionally biased region" description="Basic residues" evidence="1">
    <location>
        <begin position="123"/>
        <end position="134"/>
    </location>
</feature>
<organism evidence="2">
    <name type="scientific">uncultured Gemmatimonadaceae bacterium</name>
    <dbReference type="NCBI Taxonomy" id="246130"/>
    <lineage>
        <taxon>Bacteria</taxon>
        <taxon>Pseudomonadati</taxon>
        <taxon>Gemmatimonadota</taxon>
        <taxon>Gemmatimonadia</taxon>
        <taxon>Gemmatimonadales</taxon>
        <taxon>Gemmatimonadaceae</taxon>
        <taxon>environmental samples</taxon>
    </lineage>
</organism>
<sequence>APPVHERRRHPRPRARLPRPRGRALGRGHRRGPRPRAERDQPLAHAPPPRAPGAARRPPLPGGRHPHRLRDARGGGAHAGPPRLRAERDQPRAEHGRGRALLGHRRGGDGRALARRAGDRGVVRRRRPPRRRLATGRAGAGALGPAAPPHGAAALSQGHAAQHQPSPGLERRGEGGEAHPPRPPGLLQLDRADAGPVGAADLLDRRRLAELDGRGRLRLPGGAGRLHLGDPVAPRPHEPRRARGGGIMVAGPL</sequence>
<name>A0A6J4MG67_9BACT</name>
<proteinExistence type="predicted"/>
<feature type="non-terminal residue" evidence="2">
    <location>
        <position position="1"/>
    </location>
</feature>
<feature type="compositionally biased region" description="Basic and acidic residues" evidence="1">
    <location>
        <begin position="84"/>
        <end position="97"/>
    </location>
</feature>
<evidence type="ECO:0000313" key="2">
    <source>
        <dbReference type="EMBL" id="CAA9357506.1"/>
    </source>
</evidence>
<keyword evidence="2" id="KW-0378">Hydrolase</keyword>
<feature type="region of interest" description="Disordered" evidence="1">
    <location>
        <begin position="212"/>
        <end position="253"/>
    </location>
</feature>
<evidence type="ECO:0000256" key="1">
    <source>
        <dbReference type="SAM" id="MobiDB-lite"/>
    </source>
</evidence>
<accession>A0A6J4MG67</accession>
<dbReference type="EC" id="3.1.3.5" evidence="2"/>
<feature type="compositionally biased region" description="Low complexity" evidence="1">
    <location>
        <begin position="143"/>
        <end position="155"/>
    </location>
</feature>
<feature type="compositionally biased region" description="Basic and acidic residues" evidence="1">
    <location>
        <begin position="169"/>
        <end position="180"/>
    </location>
</feature>
<feature type="non-terminal residue" evidence="2">
    <location>
        <position position="253"/>
    </location>
</feature>
<feature type="compositionally biased region" description="Gly residues" evidence="1">
    <location>
        <begin position="244"/>
        <end position="253"/>
    </location>
</feature>
<feature type="region of interest" description="Disordered" evidence="1">
    <location>
        <begin position="1"/>
        <end position="193"/>
    </location>
</feature>
<dbReference type="AlphaFoldDB" id="A0A6J4MG67"/>
<dbReference type="EMBL" id="CADCTX010000894">
    <property type="protein sequence ID" value="CAA9357506.1"/>
    <property type="molecule type" value="Genomic_DNA"/>
</dbReference>
<reference evidence="2" key="1">
    <citation type="submission" date="2020-02" db="EMBL/GenBank/DDBJ databases">
        <authorList>
            <person name="Meier V. D."/>
        </authorList>
    </citation>
    <scope>NUCLEOTIDE SEQUENCE</scope>
    <source>
        <strain evidence="2">AVDCRST_MAG40</strain>
    </source>
</reference>
<dbReference type="GO" id="GO:0008253">
    <property type="term" value="F:5'-nucleotidase activity"/>
    <property type="evidence" value="ECO:0007669"/>
    <property type="project" value="UniProtKB-EC"/>
</dbReference>
<protein>
    <submittedName>
        <fullName evidence="2">5'-nucleotidase SurE</fullName>
        <ecNumber evidence="2">3.1.3.5</ecNumber>
    </submittedName>
</protein>
<feature type="compositionally biased region" description="Basic residues" evidence="1">
    <location>
        <begin position="1"/>
        <end position="34"/>
    </location>
</feature>
<gene>
    <name evidence="2" type="ORF">AVDCRST_MAG40-3254</name>
</gene>